<sequence length="50" mass="5698">MKCGVCFSEIVLAKSTSHTLGLTLQRYYITLLITFNYLLVTQWAGRRLSS</sequence>
<dbReference type="AlphaFoldDB" id="A0A9K3J8H8"/>
<protein>
    <submittedName>
        <fullName evidence="1">Uncharacterized protein</fullName>
    </submittedName>
</protein>
<keyword evidence="2" id="KW-1185">Reference proteome</keyword>
<organism evidence="1 2">
    <name type="scientific">Helianthus annuus</name>
    <name type="common">Common sunflower</name>
    <dbReference type="NCBI Taxonomy" id="4232"/>
    <lineage>
        <taxon>Eukaryota</taxon>
        <taxon>Viridiplantae</taxon>
        <taxon>Streptophyta</taxon>
        <taxon>Embryophyta</taxon>
        <taxon>Tracheophyta</taxon>
        <taxon>Spermatophyta</taxon>
        <taxon>Magnoliopsida</taxon>
        <taxon>eudicotyledons</taxon>
        <taxon>Gunneridae</taxon>
        <taxon>Pentapetalae</taxon>
        <taxon>asterids</taxon>
        <taxon>campanulids</taxon>
        <taxon>Asterales</taxon>
        <taxon>Asteraceae</taxon>
        <taxon>Asteroideae</taxon>
        <taxon>Heliantheae alliance</taxon>
        <taxon>Heliantheae</taxon>
        <taxon>Helianthus</taxon>
    </lineage>
</organism>
<proteinExistence type="predicted"/>
<evidence type="ECO:0000313" key="2">
    <source>
        <dbReference type="Proteomes" id="UP000215914"/>
    </source>
</evidence>
<reference evidence="1" key="1">
    <citation type="journal article" date="2017" name="Nature">
        <title>The sunflower genome provides insights into oil metabolism, flowering and Asterid evolution.</title>
        <authorList>
            <person name="Badouin H."/>
            <person name="Gouzy J."/>
            <person name="Grassa C.J."/>
            <person name="Murat F."/>
            <person name="Staton S.E."/>
            <person name="Cottret L."/>
            <person name="Lelandais-Briere C."/>
            <person name="Owens G.L."/>
            <person name="Carrere S."/>
            <person name="Mayjonade B."/>
            <person name="Legrand L."/>
            <person name="Gill N."/>
            <person name="Kane N.C."/>
            <person name="Bowers J.E."/>
            <person name="Hubner S."/>
            <person name="Bellec A."/>
            <person name="Berard A."/>
            <person name="Berges H."/>
            <person name="Blanchet N."/>
            <person name="Boniface M.C."/>
            <person name="Brunel D."/>
            <person name="Catrice O."/>
            <person name="Chaidir N."/>
            <person name="Claudel C."/>
            <person name="Donnadieu C."/>
            <person name="Faraut T."/>
            <person name="Fievet G."/>
            <person name="Helmstetter N."/>
            <person name="King M."/>
            <person name="Knapp S.J."/>
            <person name="Lai Z."/>
            <person name="Le Paslier M.C."/>
            <person name="Lippi Y."/>
            <person name="Lorenzon L."/>
            <person name="Mandel J.R."/>
            <person name="Marage G."/>
            <person name="Marchand G."/>
            <person name="Marquand E."/>
            <person name="Bret-Mestries E."/>
            <person name="Morien E."/>
            <person name="Nambeesan S."/>
            <person name="Nguyen T."/>
            <person name="Pegot-Espagnet P."/>
            <person name="Pouilly N."/>
            <person name="Raftis F."/>
            <person name="Sallet E."/>
            <person name="Schiex T."/>
            <person name="Thomas J."/>
            <person name="Vandecasteele C."/>
            <person name="Vares D."/>
            <person name="Vear F."/>
            <person name="Vautrin S."/>
            <person name="Crespi M."/>
            <person name="Mangin B."/>
            <person name="Burke J.M."/>
            <person name="Salse J."/>
            <person name="Munos S."/>
            <person name="Vincourt P."/>
            <person name="Rieseberg L.H."/>
            <person name="Langlade N.B."/>
        </authorList>
    </citation>
    <scope>NUCLEOTIDE SEQUENCE</scope>
    <source>
        <tissue evidence="1">Leaves</tissue>
    </source>
</reference>
<dbReference type="Gramene" id="mRNA:HanXRQr2_Chr04g0167651">
    <property type="protein sequence ID" value="CDS:HanXRQr2_Chr04g0167651.1"/>
    <property type="gene ID" value="HanXRQr2_Chr04g0167651"/>
</dbReference>
<comment type="caution">
    <text evidence="1">The sequence shown here is derived from an EMBL/GenBank/DDBJ whole genome shotgun (WGS) entry which is preliminary data.</text>
</comment>
<dbReference type="Proteomes" id="UP000215914">
    <property type="component" value="Unassembled WGS sequence"/>
</dbReference>
<dbReference type="EMBL" id="MNCJ02000319">
    <property type="protein sequence ID" value="KAF5810286.1"/>
    <property type="molecule type" value="Genomic_DNA"/>
</dbReference>
<accession>A0A9K3J8H8</accession>
<reference evidence="1" key="2">
    <citation type="submission" date="2020-06" db="EMBL/GenBank/DDBJ databases">
        <title>Helianthus annuus Genome sequencing and assembly Release 2.</title>
        <authorList>
            <person name="Gouzy J."/>
            <person name="Langlade N."/>
            <person name="Munos S."/>
        </authorList>
    </citation>
    <scope>NUCLEOTIDE SEQUENCE</scope>
    <source>
        <tissue evidence="1">Leaves</tissue>
    </source>
</reference>
<gene>
    <name evidence="1" type="ORF">HanXRQr2_Chr04g0167651</name>
</gene>
<evidence type="ECO:0000313" key="1">
    <source>
        <dbReference type="EMBL" id="KAF5810286.1"/>
    </source>
</evidence>
<name>A0A9K3J8H8_HELAN</name>